<proteinExistence type="predicted"/>
<organism evidence="1 2">
    <name type="scientific">Smallanthus sonchifolius</name>
    <dbReference type="NCBI Taxonomy" id="185202"/>
    <lineage>
        <taxon>Eukaryota</taxon>
        <taxon>Viridiplantae</taxon>
        <taxon>Streptophyta</taxon>
        <taxon>Embryophyta</taxon>
        <taxon>Tracheophyta</taxon>
        <taxon>Spermatophyta</taxon>
        <taxon>Magnoliopsida</taxon>
        <taxon>eudicotyledons</taxon>
        <taxon>Gunneridae</taxon>
        <taxon>Pentapetalae</taxon>
        <taxon>asterids</taxon>
        <taxon>campanulids</taxon>
        <taxon>Asterales</taxon>
        <taxon>Asteraceae</taxon>
        <taxon>Asteroideae</taxon>
        <taxon>Heliantheae alliance</taxon>
        <taxon>Millerieae</taxon>
        <taxon>Smallanthus</taxon>
    </lineage>
</organism>
<name>A0ACB8ZE81_9ASTR</name>
<sequence length="241" mass="26569">MNCLVVKERDKVVADGVLISGHSLAIDESSMTGESKIVTKDEKSPFLMSGCKVRLNGVATFIGIVGLVVAVFILVILPVRFFTGHTEDENDDVEFIAGKTSLGNVVDVQNTTGSVYLPELGMNFEAVFKPSKLPGNADFHLFKARVKPKREDPECANGGNRAITSSRKPSLETMWLETLMALIREQFDEADEIRGVVASVCQRKGKLSLWTKNATNEVAQMSIGRKWKELTTQEMEERISS</sequence>
<evidence type="ECO:0000313" key="2">
    <source>
        <dbReference type="Proteomes" id="UP001056120"/>
    </source>
</evidence>
<protein>
    <submittedName>
        <fullName evidence="1">Uncharacterized protein</fullName>
    </submittedName>
</protein>
<comment type="caution">
    <text evidence="1">The sequence shown here is derived from an EMBL/GenBank/DDBJ whole genome shotgun (WGS) entry which is preliminary data.</text>
</comment>
<reference evidence="2" key="1">
    <citation type="journal article" date="2022" name="Mol. Ecol. Resour.">
        <title>The genomes of chicory, endive, great burdock and yacon provide insights into Asteraceae palaeo-polyploidization history and plant inulin production.</title>
        <authorList>
            <person name="Fan W."/>
            <person name="Wang S."/>
            <person name="Wang H."/>
            <person name="Wang A."/>
            <person name="Jiang F."/>
            <person name="Liu H."/>
            <person name="Zhao H."/>
            <person name="Xu D."/>
            <person name="Zhang Y."/>
        </authorList>
    </citation>
    <scope>NUCLEOTIDE SEQUENCE [LARGE SCALE GENOMIC DNA]</scope>
    <source>
        <strain evidence="2">cv. Yunnan</strain>
    </source>
</reference>
<dbReference type="EMBL" id="CM042043">
    <property type="protein sequence ID" value="KAI3695610.1"/>
    <property type="molecule type" value="Genomic_DNA"/>
</dbReference>
<accession>A0ACB8ZE81</accession>
<gene>
    <name evidence="1" type="ORF">L1987_78608</name>
</gene>
<reference evidence="1 2" key="2">
    <citation type="journal article" date="2022" name="Mol. Ecol. Resour.">
        <title>The genomes of chicory, endive, great burdock and yacon provide insights into Asteraceae paleo-polyploidization history and plant inulin production.</title>
        <authorList>
            <person name="Fan W."/>
            <person name="Wang S."/>
            <person name="Wang H."/>
            <person name="Wang A."/>
            <person name="Jiang F."/>
            <person name="Liu H."/>
            <person name="Zhao H."/>
            <person name="Xu D."/>
            <person name="Zhang Y."/>
        </authorList>
    </citation>
    <scope>NUCLEOTIDE SEQUENCE [LARGE SCALE GENOMIC DNA]</scope>
    <source>
        <strain evidence="2">cv. Yunnan</strain>
        <tissue evidence="1">Leaves</tissue>
    </source>
</reference>
<dbReference type="Proteomes" id="UP001056120">
    <property type="component" value="Linkage Group LG26"/>
</dbReference>
<keyword evidence="2" id="KW-1185">Reference proteome</keyword>
<evidence type="ECO:0000313" key="1">
    <source>
        <dbReference type="EMBL" id="KAI3695610.1"/>
    </source>
</evidence>